<feature type="chain" id="PRO_5040363517" evidence="1">
    <location>
        <begin position="33"/>
        <end position="618"/>
    </location>
</feature>
<evidence type="ECO:0000313" key="2">
    <source>
        <dbReference type="EMBL" id="KAF2729931.1"/>
    </source>
</evidence>
<dbReference type="Proteomes" id="UP000799444">
    <property type="component" value="Unassembled WGS sequence"/>
</dbReference>
<evidence type="ECO:0000313" key="3">
    <source>
        <dbReference type="Proteomes" id="UP000799444"/>
    </source>
</evidence>
<evidence type="ECO:0000256" key="1">
    <source>
        <dbReference type="SAM" id="SignalP"/>
    </source>
</evidence>
<comment type="caution">
    <text evidence="2">The sequence shown here is derived from an EMBL/GenBank/DDBJ whole genome shotgun (WGS) entry which is preliminary data.</text>
</comment>
<dbReference type="EMBL" id="ML996231">
    <property type="protein sequence ID" value="KAF2729931.1"/>
    <property type="molecule type" value="Genomic_DNA"/>
</dbReference>
<name>A0A9P4UYD4_9PLEO</name>
<dbReference type="InterPro" id="IPR017853">
    <property type="entry name" value="GH"/>
</dbReference>
<protein>
    <submittedName>
        <fullName evidence="2">Uncharacterized protein</fullName>
    </submittedName>
</protein>
<feature type="signal peptide" evidence="1">
    <location>
        <begin position="1"/>
        <end position="32"/>
    </location>
</feature>
<keyword evidence="3" id="KW-1185">Reference proteome</keyword>
<reference evidence="2" key="1">
    <citation type="journal article" date="2020" name="Stud. Mycol.">
        <title>101 Dothideomycetes genomes: a test case for predicting lifestyles and emergence of pathogens.</title>
        <authorList>
            <person name="Haridas S."/>
            <person name="Albert R."/>
            <person name="Binder M."/>
            <person name="Bloem J."/>
            <person name="Labutti K."/>
            <person name="Salamov A."/>
            <person name="Andreopoulos B."/>
            <person name="Baker S."/>
            <person name="Barry K."/>
            <person name="Bills G."/>
            <person name="Bluhm B."/>
            <person name="Cannon C."/>
            <person name="Castanera R."/>
            <person name="Culley D."/>
            <person name="Daum C."/>
            <person name="Ezra D."/>
            <person name="Gonzalez J."/>
            <person name="Henrissat B."/>
            <person name="Kuo A."/>
            <person name="Liang C."/>
            <person name="Lipzen A."/>
            <person name="Lutzoni F."/>
            <person name="Magnuson J."/>
            <person name="Mondo S."/>
            <person name="Nolan M."/>
            <person name="Ohm R."/>
            <person name="Pangilinan J."/>
            <person name="Park H.-J."/>
            <person name="Ramirez L."/>
            <person name="Alfaro M."/>
            <person name="Sun H."/>
            <person name="Tritt A."/>
            <person name="Yoshinaga Y."/>
            <person name="Zwiers L.-H."/>
            <person name="Turgeon B."/>
            <person name="Goodwin S."/>
            <person name="Spatafora J."/>
            <person name="Crous P."/>
            <person name="Grigoriev I."/>
        </authorList>
    </citation>
    <scope>NUCLEOTIDE SEQUENCE</scope>
    <source>
        <strain evidence="2">CBS 125425</strain>
    </source>
</reference>
<gene>
    <name evidence="2" type="ORF">EJ04DRAFT_580287</name>
</gene>
<dbReference type="OrthoDB" id="2338662at2759"/>
<keyword evidence="1" id="KW-0732">Signal</keyword>
<sequence>MAFPLYLFSYTSAIAMLAALLLQLLLGVGGKADPPFNNPPGVDIWCGKAYRASNSSFDPGGRLSEPARNELGNLYLHMSIYPEKSYYLASEKSATFIVDNIVTDLQIPGQPYLNKTVTNNGTKPFTDLTVRLIDPREPNKVPENDVFNVVVPVNSTGFRATISLDKFPALRGKDGGYSLSGLGLDDGALQTFWSYTILTVLPDRNDTGSTARIDNVHGGLEVKSSLTQNTWQPIFPYSFYTSWDWIASTINNSSSPKKLSTFRALGYNIIHPVPPGGPTPFDPSLLEQFLTLCDSLSLYVMYDLRHTYTNLTSLTTQLAALQPHPSLLLYYTADEPDGSADPLSAPYTAYKALQTLDPHHPVSLVLNCQNFYFADYASGADILLEDTYPLAANTSFSSVYNTPCNDTYGDCGCDACHANDPAYPAYVHNPFLDISRRVDALGTYQDWLGWTPKKPVWGVPQAFYDAGSFWSRWATGAEEAVMQVLRVNHGAKGVVGWIYPTSEEIEGVTGELARALTTEEGTGFLLKGERRVMEVYQGDGLVDAVAWIRGGEALVSIVYQGYGERYATMAVSFAEYEIRMSDVRVVWGTEGWSANGGPFLETDHLAPLQISIFKVKLS</sequence>
<dbReference type="Gene3D" id="3.20.20.80">
    <property type="entry name" value="Glycosidases"/>
    <property type="match status" value="1"/>
</dbReference>
<dbReference type="SUPFAM" id="SSF51445">
    <property type="entry name" value="(Trans)glycosidases"/>
    <property type="match status" value="1"/>
</dbReference>
<proteinExistence type="predicted"/>
<dbReference type="AlphaFoldDB" id="A0A9P4UYD4"/>
<organism evidence="2 3">
    <name type="scientific">Polyplosphaeria fusca</name>
    <dbReference type="NCBI Taxonomy" id="682080"/>
    <lineage>
        <taxon>Eukaryota</taxon>
        <taxon>Fungi</taxon>
        <taxon>Dikarya</taxon>
        <taxon>Ascomycota</taxon>
        <taxon>Pezizomycotina</taxon>
        <taxon>Dothideomycetes</taxon>
        <taxon>Pleosporomycetidae</taxon>
        <taxon>Pleosporales</taxon>
        <taxon>Tetraplosphaeriaceae</taxon>
        <taxon>Polyplosphaeria</taxon>
    </lineage>
</organism>
<accession>A0A9P4UYD4</accession>